<evidence type="ECO:0000313" key="2">
    <source>
        <dbReference type="EMBL" id="GAG99355.1"/>
    </source>
</evidence>
<proteinExistence type="predicted"/>
<feature type="transmembrane region" description="Helical" evidence="1">
    <location>
        <begin position="84"/>
        <end position="103"/>
    </location>
</feature>
<gene>
    <name evidence="2" type="ORF">S01H4_49426</name>
</gene>
<evidence type="ECO:0008006" key="3">
    <source>
        <dbReference type="Google" id="ProtNLM"/>
    </source>
</evidence>
<comment type="caution">
    <text evidence="2">The sequence shown here is derived from an EMBL/GenBank/DDBJ whole genome shotgun (WGS) entry which is preliminary data.</text>
</comment>
<sequence length="158" mass="18585">MNCKNVKSLYTAFREKNLNDVTKNEVVKHIKECDSCRKLYESLDRITSFTKKYETLRPESDTMERILKRIGTIPQTKKLLGPRWIIAYATLFLIIAGTSFGIFHRMNVKRQILAKKKQEELYKRKNRYIMDYGQFEKGNVIYSIPGEGNSVKMVEISY</sequence>
<keyword evidence="1" id="KW-0472">Membrane</keyword>
<protein>
    <recommendedName>
        <fullName evidence="3">Zinc-finger domain-containing protein</fullName>
    </recommendedName>
</protein>
<keyword evidence="1" id="KW-1133">Transmembrane helix</keyword>
<organism evidence="2">
    <name type="scientific">marine sediment metagenome</name>
    <dbReference type="NCBI Taxonomy" id="412755"/>
    <lineage>
        <taxon>unclassified sequences</taxon>
        <taxon>metagenomes</taxon>
        <taxon>ecological metagenomes</taxon>
    </lineage>
</organism>
<dbReference type="EMBL" id="BART01027955">
    <property type="protein sequence ID" value="GAG99355.1"/>
    <property type="molecule type" value="Genomic_DNA"/>
</dbReference>
<accession>X1BWC0</accession>
<keyword evidence="1" id="KW-0812">Transmembrane</keyword>
<name>X1BWC0_9ZZZZ</name>
<evidence type="ECO:0000256" key="1">
    <source>
        <dbReference type="SAM" id="Phobius"/>
    </source>
</evidence>
<dbReference type="AlphaFoldDB" id="X1BWC0"/>
<reference evidence="2" key="1">
    <citation type="journal article" date="2014" name="Front. Microbiol.">
        <title>High frequency of phylogenetically diverse reductive dehalogenase-homologous genes in deep subseafloor sedimentary metagenomes.</title>
        <authorList>
            <person name="Kawai M."/>
            <person name="Futagami T."/>
            <person name="Toyoda A."/>
            <person name="Takaki Y."/>
            <person name="Nishi S."/>
            <person name="Hori S."/>
            <person name="Arai W."/>
            <person name="Tsubouchi T."/>
            <person name="Morono Y."/>
            <person name="Uchiyama I."/>
            <person name="Ito T."/>
            <person name="Fujiyama A."/>
            <person name="Inagaki F."/>
            <person name="Takami H."/>
        </authorList>
    </citation>
    <scope>NUCLEOTIDE SEQUENCE</scope>
    <source>
        <strain evidence="2">Expedition CK06-06</strain>
    </source>
</reference>